<evidence type="ECO:0000313" key="1">
    <source>
        <dbReference type="EnsemblPlants" id="Pp3c14_4570V3.4"/>
    </source>
</evidence>
<proteinExistence type="predicted"/>
<reference evidence="1 2" key="1">
    <citation type="journal article" date="2008" name="Science">
        <title>The Physcomitrella genome reveals evolutionary insights into the conquest of land by plants.</title>
        <authorList>
            <person name="Rensing S."/>
            <person name="Lang D."/>
            <person name="Zimmer A."/>
            <person name="Terry A."/>
            <person name="Salamov A."/>
            <person name="Shapiro H."/>
            <person name="Nishiyama T."/>
            <person name="Perroud P.-F."/>
            <person name="Lindquist E."/>
            <person name="Kamisugi Y."/>
            <person name="Tanahashi T."/>
            <person name="Sakakibara K."/>
            <person name="Fujita T."/>
            <person name="Oishi K."/>
            <person name="Shin-I T."/>
            <person name="Kuroki Y."/>
            <person name="Toyoda A."/>
            <person name="Suzuki Y."/>
            <person name="Hashimoto A."/>
            <person name="Yamaguchi K."/>
            <person name="Sugano A."/>
            <person name="Kohara Y."/>
            <person name="Fujiyama A."/>
            <person name="Anterola A."/>
            <person name="Aoki S."/>
            <person name="Ashton N."/>
            <person name="Barbazuk W.B."/>
            <person name="Barker E."/>
            <person name="Bennetzen J."/>
            <person name="Bezanilla M."/>
            <person name="Blankenship R."/>
            <person name="Cho S.H."/>
            <person name="Dutcher S."/>
            <person name="Estelle M."/>
            <person name="Fawcett J.A."/>
            <person name="Gundlach H."/>
            <person name="Hanada K."/>
            <person name="Heyl A."/>
            <person name="Hicks K.A."/>
            <person name="Hugh J."/>
            <person name="Lohr M."/>
            <person name="Mayer K."/>
            <person name="Melkozernov A."/>
            <person name="Murata T."/>
            <person name="Nelson D."/>
            <person name="Pils B."/>
            <person name="Prigge M."/>
            <person name="Reiss B."/>
            <person name="Renner T."/>
            <person name="Rombauts S."/>
            <person name="Rushton P."/>
            <person name="Sanderfoot A."/>
            <person name="Schween G."/>
            <person name="Shiu S.-H."/>
            <person name="Stueber K."/>
            <person name="Theodoulou F.L."/>
            <person name="Tu H."/>
            <person name="Van de Peer Y."/>
            <person name="Verrier P.J."/>
            <person name="Waters E."/>
            <person name="Wood A."/>
            <person name="Yang L."/>
            <person name="Cove D."/>
            <person name="Cuming A."/>
            <person name="Hasebe M."/>
            <person name="Lucas S."/>
            <person name="Mishler D.B."/>
            <person name="Reski R."/>
            <person name="Grigoriev I."/>
            <person name="Quatrano R.S."/>
            <person name="Boore J.L."/>
        </authorList>
    </citation>
    <scope>NUCLEOTIDE SEQUENCE [LARGE SCALE GENOMIC DNA]</scope>
    <source>
        <strain evidence="1 2">cv. Gransden 2004</strain>
    </source>
</reference>
<dbReference type="AlphaFoldDB" id="A0A7I4AU71"/>
<dbReference type="Gramene" id="Pp3c14_4570V3.4">
    <property type="protein sequence ID" value="Pp3c14_4570V3.4"/>
    <property type="gene ID" value="Pp3c14_4570"/>
</dbReference>
<reference evidence="1" key="3">
    <citation type="submission" date="2020-12" db="UniProtKB">
        <authorList>
            <consortium name="EnsemblPlants"/>
        </authorList>
    </citation>
    <scope>IDENTIFICATION</scope>
</reference>
<dbReference type="Proteomes" id="UP000006727">
    <property type="component" value="Chromosome 14"/>
</dbReference>
<reference evidence="1 2" key="2">
    <citation type="journal article" date="2018" name="Plant J.">
        <title>The Physcomitrella patens chromosome-scale assembly reveals moss genome structure and evolution.</title>
        <authorList>
            <person name="Lang D."/>
            <person name="Ullrich K.K."/>
            <person name="Murat F."/>
            <person name="Fuchs J."/>
            <person name="Jenkins J."/>
            <person name="Haas F.B."/>
            <person name="Piednoel M."/>
            <person name="Gundlach H."/>
            <person name="Van Bel M."/>
            <person name="Meyberg R."/>
            <person name="Vives C."/>
            <person name="Morata J."/>
            <person name="Symeonidi A."/>
            <person name="Hiss M."/>
            <person name="Muchero W."/>
            <person name="Kamisugi Y."/>
            <person name="Saleh O."/>
            <person name="Blanc G."/>
            <person name="Decker E.L."/>
            <person name="van Gessel N."/>
            <person name="Grimwood J."/>
            <person name="Hayes R.D."/>
            <person name="Graham S.W."/>
            <person name="Gunter L.E."/>
            <person name="McDaniel S.F."/>
            <person name="Hoernstein S.N.W."/>
            <person name="Larsson A."/>
            <person name="Li F.W."/>
            <person name="Perroud P.F."/>
            <person name="Phillips J."/>
            <person name="Ranjan P."/>
            <person name="Rokshar D.S."/>
            <person name="Rothfels C.J."/>
            <person name="Schneider L."/>
            <person name="Shu S."/>
            <person name="Stevenson D.W."/>
            <person name="Thummler F."/>
            <person name="Tillich M."/>
            <person name="Villarreal Aguilar J.C."/>
            <person name="Widiez T."/>
            <person name="Wong G.K."/>
            <person name="Wymore A."/>
            <person name="Zhang Y."/>
            <person name="Zimmer A.D."/>
            <person name="Quatrano R.S."/>
            <person name="Mayer K.F.X."/>
            <person name="Goodstein D."/>
            <person name="Casacuberta J.M."/>
            <person name="Vandepoele K."/>
            <person name="Reski R."/>
            <person name="Cuming A.C."/>
            <person name="Tuskan G.A."/>
            <person name="Maumus F."/>
            <person name="Salse J."/>
            <person name="Schmutz J."/>
            <person name="Rensing S.A."/>
        </authorList>
    </citation>
    <scope>NUCLEOTIDE SEQUENCE [LARGE SCALE GENOMIC DNA]</scope>
    <source>
        <strain evidence="1 2">cv. Gransden 2004</strain>
    </source>
</reference>
<protein>
    <submittedName>
        <fullName evidence="1">Uncharacterized protein</fullName>
    </submittedName>
</protein>
<gene>
    <name evidence="1" type="primary">LOC112291383</name>
</gene>
<dbReference type="EMBL" id="ABEU02000014">
    <property type="status" value="NOT_ANNOTATED_CDS"/>
    <property type="molecule type" value="Genomic_DNA"/>
</dbReference>
<dbReference type="EnsemblPlants" id="Pp3c14_4570V3.4">
    <property type="protein sequence ID" value="Pp3c14_4570V3.4"/>
    <property type="gene ID" value="Pp3c14_4570"/>
</dbReference>
<sequence length="104" mass="11299">MNGRRQHARRMRRKNGGDGVFSTLLHQRMVSTVMDGCNICCVLGGELTSDPLRPLVSIRFKHSGSQATTASVKSWQVSSISNHVSGAQICSAACGRVQLEEVLE</sequence>
<keyword evidence="2" id="KW-1185">Reference proteome</keyword>
<organism evidence="1 2">
    <name type="scientific">Physcomitrium patens</name>
    <name type="common">Spreading-leaved earth moss</name>
    <name type="synonym">Physcomitrella patens</name>
    <dbReference type="NCBI Taxonomy" id="3218"/>
    <lineage>
        <taxon>Eukaryota</taxon>
        <taxon>Viridiplantae</taxon>
        <taxon>Streptophyta</taxon>
        <taxon>Embryophyta</taxon>
        <taxon>Bryophyta</taxon>
        <taxon>Bryophytina</taxon>
        <taxon>Bryopsida</taxon>
        <taxon>Funariidae</taxon>
        <taxon>Funariales</taxon>
        <taxon>Funariaceae</taxon>
        <taxon>Physcomitrium</taxon>
    </lineage>
</organism>
<accession>A0A7I4AU71</accession>
<evidence type="ECO:0000313" key="2">
    <source>
        <dbReference type="Proteomes" id="UP000006727"/>
    </source>
</evidence>
<name>A0A7I4AU71_PHYPA</name>